<reference evidence="1" key="1">
    <citation type="submission" date="2014-09" db="EMBL/GenBank/DDBJ databases">
        <authorList>
            <person name="Magalhaes I.L.F."/>
            <person name="Oliveira U."/>
            <person name="Santos F.R."/>
            <person name="Vidigal T.H.D.A."/>
            <person name="Brescovit A.D."/>
            <person name="Santos A.J."/>
        </authorList>
    </citation>
    <scope>NUCLEOTIDE SEQUENCE</scope>
    <source>
        <tissue evidence="1">Shoot tissue taken approximately 20 cm above the soil surface</tissue>
    </source>
</reference>
<organism evidence="1">
    <name type="scientific">Arundo donax</name>
    <name type="common">Giant reed</name>
    <name type="synonym">Donax arundinaceus</name>
    <dbReference type="NCBI Taxonomy" id="35708"/>
    <lineage>
        <taxon>Eukaryota</taxon>
        <taxon>Viridiplantae</taxon>
        <taxon>Streptophyta</taxon>
        <taxon>Embryophyta</taxon>
        <taxon>Tracheophyta</taxon>
        <taxon>Spermatophyta</taxon>
        <taxon>Magnoliopsida</taxon>
        <taxon>Liliopsida</taxon>
        <taxon>Poales</taxon>
        <taxon>Poaceae</taxon>
        <taxon>PACMAD clade</taxon>
        <taxon>Arundinoideae</taxon>
        <taxon>Arundineae</taxon>
        <taxon>Arundo</taxon>
    </lineage>
</organism>
<protein>
    <submittedName>
        <fullName evidence="1">Uncharacterized protein</fullName>
    </submittedName>
</protein>
<proteinExistence type="predicted"/>
<evidence type="ECO:0000313" key="1">
    <source>
        <dbReference type="EMBL" id="JAE36307.1"/>
    </source>
</evidence>
<dbReference type="AlphaFoldDB" id="A0A0A9HHS6"/>
<dbReference type="PROSITE" id="PS51257">
    <property type="entry name" value="PROKAR_LIPOPROTEIN"/>
    <property type="match status" value="1"/>
</dbReference>
<sequence>MPPPCPRGRRRSSAFAAAAAGGCSLCRMEAGTTGRSR</sequence>
<reference evidence="1" key="2">
    <citation type="journal article" date="2015" name="Data Brief">
        <title>Shoot transcriptome of the giant reed, Arundo donax.</title>
        <authorList>
            <person name="Barrero R.A."/>
            <person name="Guerrero F.D."/>
            <person name="Moolhuijzen P."/>
            <person name="Goolsby J.A."/>
            <person name="Tidwell J."/>
            <person name="Bellgard S.E."/>
            <person name="Bellgard M.I."/>
        </authorList>
    </citation>
    <scope>NUCLEOTIDE SEQUENCE</scope>
    <source>
        <tissue evidence="1">Shoot tissue taken approximately 20 cm above the soil surface</tissue>
    </source>
</reference>
<accession>A0A0A9HHS6</accession>
<dbReference type="EMBL" id="GBRH01161589">
    <property type="protein sequence ID" value="JAE36307.1"/>
    <property type="molecule type" value="Transcribed_RNA"/>
</dbReference>
<name>A0A0A9HHS6_ARUDO</name>